<dbReference type="CDD" id="cd17546">
    <property type="entry name" value="REC_hyHK_CKI1_RcsC-like"/>
    <property type="match status" value="2"/>
</dbReference>
<dbReference type="CDD" id="cd00082">
    <property type="entry name" value="HisKA"/>
    <property type="match status" value="1"/>
</dbReference>
<dbReference type="InterPro" id="IPR011006">
    <property type="entry name" value="CheY-like_superfamily"/>
</dbReference>
<reference evidence="9 10" key="1">
    <citation type="submission" date="2022-11" db="EMBL/GenBank/DDBJ databases">
        <title>Desulfobotulus tamanensis H1 sp. nov. - anaerobic, alkaliphilic, sulphate reducing bacterium isolated from terrestrial mud volcano.</title>
        <authorList>
            <person name="Frolova A."/>
            <person name="Merkel A.Y."/>
            <person name="Slobodkin A.I."/>
        </authorList>
    </citation>
    <scope>NUCLEOTIDE SEQUENCE [LARGE SCALE GENOMIC DNA]</scope>
    <source>
        <strain evidence="9 10">H1</strain>
    </source>
</reference>
<dbReference type="Gene3D" id="3.30.450.20">
    <property type="entry name" value="PAS domain"/>
    <property type="match status" value="1"/>
</dbReference>
<dbReference type="SMART" id="SM00388">
    <property type="entry name" value="HisKA"/>
    <property type="match status" value="1"/>
</dbReference>
<dbReference type="PANTHER" id="PTHR45339">
    <property type="entry name" value="HYBRID SIGNAL TRANSDUCTION HISTIDINE KINASE J"/>
    <property type="match status" value="1"/>
</dbReference>
<dbReference type="InterPro" id="IPR005467">
    <property type="entry name" value="His_kinase_dom"/>
</dbReference>
<dbReference type="InterPro" id="IPR036097">
    <property type="entry name" value="HisK_dim/P_sf"/>
</dbReference>
<keyword evidence="6" id="KW-0472">Membrane</keyword>
<feature type="domain" description="Response regulatory" evidence="8">
    <location>
        <begin position="665"/>
        <end position="785"/>
    </location>
</feature>
<evidence type="ECO:0000259" key="7">
    <source>
        <dbReference type="PROSITE" id="PS50109"/>
    </source>
</evidence>
<evidence type="ECO:0000256" key="6">
    <source>
        <dbReference type="SAM" id="Phobius"/>
    </source>
</evidence>
<dbReference type="InterPro" id="IPR003661">
    <property type="entry name" value="HisK_dim/P_dom"/>
</dbReference>
<dbReference type="InterPro" id="IPR001789">
    <property type="entry name" value="Sig_transdc_resp-reg_receiver"/>
</dbReference>
<dbReference type="Pfam" id="PF02518">
    <property type="entry name" value="HATPase_c"/>
    <property type="match status" value="1"/>
</dbReference>
<dbReference type="InterPro" id="IPR004358">
    <property type="entry name" value="Sig_transdc_His_kin-like_C"/>
</dbReference>
<feature type="domain" description="Response regulatory" evidence="8">
    <location>
        <begin position="813"/>
        <end position="932"/>
    </location>
</feature>
<dbReference type="SMART" id="SM00387">
    <property type="entry name" value="HATPase_c"/>
    <property type="match status" value="1"/>
</dbReference>
<name>A0ABT3N959_9BACT</name>
<dbReference type="Pfam" id="PF00072">
    <property type="entry name" value="Response_reg"/>
    <property type="match status" value="2"/>
</dbReference>
<dbReference type="SMART" id="SM00448">
    <property type="entry name" value="REC"/>
    <property type="match status" value="2"/>
</dbReference>
<dbReference type="Pfam" id="PF00512">
    <property type="entry name" value="HisKA"/>
    <property type="match status" value="1"/>
</dbReference>
<feature type="modified residue" description="4-aspartylphosphate" evidence="5">
    <location>
        <position position="865"/>
    </location>
</feature>
<dbReference type="Gene3D" id="1.10.287.130">
    <property type="match status" value="1"/>
</dbReference>
<evidence type="ECO:0000256" key="3">
    <source>
        <dbReference type="ARBA" id="ARBA00022553"/>
    </source>
</evidence>
<dbReference type="InterPro" id="IPR003594">
    <property type="entry name" value="HATPase_dom"/>
</dbReference>
<dbReference type="RefSeq" id="WP_265424866.1">
    <property type="nucleotide sequence ID" value="NZ_JAPFPW010000008.1"/>
</dbReference>
<evidence type="ECO:0000256" key="1">
    <source>
        <dbReference type="ARBA" id="ARBA00000085"/>
    </source>
</evidence>
<keyword evidence="4" id="KW-0902">Two-component regulatory system</keyword>
<comment type="caution">
    <text evidence="9">The sequence shown here is derived from an EMBL/GenBank/DDBJ whole genome shotgun (WGS) entry which is preliminary data.</text>
</comment>
<dbReference type="SUPFAM" id="SSF52172">
    <property type="entry name" value="CheY-like"/>
    <property type="match status" value="2"/>
</dbReference>
<dbReference type="PROSITE" id="PS50110">
    <property type="entry name" value="RESPONSE_REGULATORY"/>
    <property type="match status" value="2"/>
</dbReference>
<dbReference type="CDD" id="cd16922">
    <property type="entry name" value="HATPase_EvgS-ArcB-TorS-like"/>
    <property type="match status" value="1"/>
</dbReference>
<feature type="transmembrane region" description="Helical" evidence="6">
    <location>
        <begin position="213"/>
        <end position="232"/>
    </location>
</feature>
<dbReference type="SUPFAM" id="SSF55874">
    <property type="entry name" value="ATPase domain of HSP90 chaperone/DNA topoisomerase II/histidine kinase"/>
    <property type="match status" value="1"/>
</dbReference>
<dbReference type="InterPro" id="IPR036890">
    <property type="entry name" value="HATPase_C_sf"/>
</dbReference>
<evidence type="ECO:0000256" key="2">
    <source>
        <dbReference type="ARBA" id="ARBA00012438"/>
    </source>
</evidence>
<protein>
    <recommendedName>
        <fullName evidence="2">histidine kinase</fullName>
        <ecNumber evidence="2">2.7.13.3</ecNumber>
    </recommendedName>
</protein>
<keyword evidence="6" id="KW-1133">Transmembrane helix</keyword>
<evidence type="ECO:0000313" key="10">
    <source>
        <dbReference type="Proteomes" id="UP001209681"/>
    </source>
</evidence>
<dbReference type="PROSITE" id="PS50109">
    <property type="entry name" value="HIS_KIN"/>
    <property type="match status" value="1"/>
</dbReference>
<dbReference type="InterPro" id="IPR000014">
    <property type="entry name" value="PAS"/>
</dbReference>
<sequence length="947" mass="105962">MKSLSGRSSQDIWSVDWKTTVSFMSMVCIVLCVGVAGYAAVFLLHESLYNLGNNRIPDLKALAVLNQHRMSIRGDTFAVGLLENMSEPKEAYVTIRDSQQHAWKNMDEAWSALRSSPRQSEKGRELMKQAEADYRAWRNVHTHMDRVLQQLVEYKDLDHKNGLHRQYRELTAEVLPLSCSLSLTLDALTDNNIVNIRVMADHSLSIARILRKGAVFSILLATGLALFLFWMSHRARKEVVKRQWHAHRTLERRRANLQAIFDTAPVGMLLINDSGEVCQINPVISAITGSSGMFRQVGDFLQCVHALPPEQGCGNKNHGPCSQCRIRASFECALSTGREVRGVESAHVLVVHGRTRNFFFQVSAASLVLAERHHVLISLFDITAHKEAEAELRSSNVMLEKTMAHAEVMARKADEANRSKSTFLANMSHEIRTPMNAIMGLTDLCLRTDLFPVQRNYVDRIQDAAQSLMGLLNDILDISKMEAGELRLETIPFNLDDVLEKLRSLFAGAAKQKGVELLFWRHVDTPCNLMGDPLRLGQVLTNLVSNAIKFTKMGEVLIRIECPWRSPHSATLLFVVRDTGVGMSDEQAAHIFEPFSQADASITRTYGGTGLGLSIVRQLVQLMGGQIRLETLNGEGSSFVITCEFPVQKGEGVALCPPLYLQGLKVLVADDNPTARSIFRQYLEALRFEVQVADSGEEVLSILYGRMNPFHLIILDYRMPGLNGLETAEKIMESLSDESPAPLIFLSSAFVGQEILTHAMDKGVAAFIEKPVTPSYLLDVFLENIGPEEKSRFFSRRRSGYKTENYTFLKGFRILLVDDNEVNRFVAGELLGQSGVLVDLAENGRQAVDIIAAHPPDYYFCVLMDVQMPVLDGYEATRIIRKDPKFRFLPILALTANAMMDDREMAMKAGMNDYIVKPIQPGDLFSCLSRWLPSASRASFRTEGQGF</sequence>
<dbReference type="Gene3D" id="3.40.50.2300">
    <property type="match status" value="2"/>
</dbReference>
<dbReference type="Gene3D" id="3.30.565.10">
    <property type="entry name" value="Histidine kinase-like ATPase, C-terminal domain"/>
    <property type="match status" value="1"/>
</dbReference>
<evidence type="ECO:0000259" key="8">
    <source>
        <dbReference type="PROSITE" id="PS50110"/>
    </source>
</evidence>
<gene>
    <name evidence="9" type="ORF">OOT00_08360</name>
</gene>
<evidence type="ECO:0000256" key="5">
    <source>
        <dbReference type="PROSITE-ProRule" id="PRU00169"/>
    </source>
</evidence>
<dbReference type="EMBL" id="JAPFPW010000008">
    <property type="protein sequence ID" value="MCW7753997.1"/>
    <property type="molecule type" value="Genomic_DNA"/>
</dbReference>
<dbReference type="Pfam" id="PF13188">
    <property type="entry name" value="PAS_8"/>
    <property type="match status" value="1"/>
</dbReference>
<feature type="modified residue" description="4-aspartylphosphate" evidence="5">
    <location>
        <position position="716"/>
    </location>
</feature>
<dbReference type="EC" id="2.7.13.3" evidence="2"/>
<evidence type="ECO:0000313" key="9">
    <source>
        <dbReference type="EMBL" id="MCW7753997.1"/>
    </source>
</evidence>
<proteinExistence type="predicted"/>
<feature type="transmembrane region" description="Helical" evidence="6">
    <location>
        <begin position="20"/>
        <end position="44"/>
    </location>
</feature>
<keyword evidence="10" id="KW-1185">Reference proteome</keyword>
<accession>A0ABT3N959</accession>
<dbReference type="InterPro" id="IPR035965">
    <property type="entry name" value="PAS-like_dom_sf"/>
</dbReference>
<evidence type="ECO:0000256" key="4">
    <source>
        <dbReference type="ARBA" id="ARBA00023012"/>
    </source>
</evidence>
<feature type="domain" description="Histidine kinase" evidence="7">
    <location>
        <begin position="426"/>
        <end position="647"/>
    </location>
</feature>
<dbReference type="SUPFAM" id="SSF55785">
    <property type="entry name" value="PYP-like sensor domain (PAS domain)"/>
    <property type="match status" value="1"/>
</dbReference>
<keyword evidence="6" id="KW-0812">Transmembrane</keyword>
<dbReference type="PRINTS" id="PR00344">
    <property type="entry name" value="BCTRLSENSOR"/>
</dbReference>
<keyword evidence="3 5" id="KW-0597">Phosphoprotein</keyword>
<dbReference type="Proteomes" id="UP001209681">
    <property type="component" value="Unassembled WGS sequence"/>
</dbReference>
<dbReference type="PANTHER" id="PTHR45339:SF1">
    <property type="entry name" value="HYBRID SIGNAL TRANSDUCTION HISTIDINE KINASE J"/>
    <property type="match status" value="1"/>
</dbReference>
<comment type="catalytic activity">
    <reaction evidence="1">
        <text>ATP + protein L-histidine = ADP + protein N-phospho-L-histidine.</text>
        <dbReference type="EC" id="2.7.13.3"/>
    </reaction>
</comment>
<dbReference type="SUPFAM" id="SSF47384">
    <property type="entry name" value="Homodimeric domain of signal transducing histidine kinase"/>
    <property type="match status" value="1"/>
</dbReference>
<organism evidence="9 10">
    <name type="scientific">Desulfobotulus pelophilus</name>
    <dbReference type="NCBI Taxonomy" id="2823377"/>
    <lineage>
        <taxon>Bacteria</taxon>
        <taxon>Pseudomonadati</taxon>
        <taxon>Thermodesulfobacteriota</taxon>
        <taxon>Desulfobacteria</taxon>
        <taxon>Desulfobacterales</taxon>
        <taxon>Desulfobacteraceae</taxon>
        <taxon>Desulfobotulus</taxon>
    </lineage>
</organism>